<feature type="domain" description="DUF7829" evidence="1">
    <location>
        <begin position="36"/>
        <end position="193"/>
    </location>
</feature>
<proteinExistence type="predicted"/>
<accession>K4INC5</accession>
<dbReference type="eggNOG" id="ENOG5032H1I">
    <property type="taxonomic scope" value="Bacteria"/>
</dbReference>
<evidence type="ECO:0000313" key="2">
    <source>
        <dbReference type="EMBL" id="AFU70516.1"/>
    </source>
</evidence>
<sequence>MIKWRKYIVDSYVHNLKMKLQDKPYDHGFVKNFNFNEEEQSYLNSIFNLNQFLDMDTPLIHLMDKGYMGLVSHLLNFSKIRVDVNEVKLNQTLFVCFTTHFLNLSLKELSRNYLNYQNEISHLFINGYQVKEEDFKFIKQFKDRKDSRQLQYIMFASYTLKLAEPRLIYVLMDHIRLFTSLTCIKTGKHIGFYKTIKKQVIESTQNSSSFQNEIISYISKNKKTEFKAIEIKLLEMRRNKYEVIDNPQLRDVLKRLL</sequence>
<evidence type="ECO:0000259" key="1">
    <source>
        <dbReference type="Pfam" id="PF25167"/>
    </source>
</evidence>
<dbReference type="Pfam" id="PF25167">
    <property type="entry name" value="DUF7829"/>
    <property type="match status" value="1"/>
</dbReference>
<evidence type="ECO:0000313" key="3">
    <source>
        <dbReference type="Proteomes" id="UP000008514"/>
    </source>
</evidence>
<dbReference type="AlphaFoldDB" id="K4INC5"/>
<reference evidence="2" key="1">
    <citation type="submission" date="2006-03" db="EMBL/GenBank/DDBJ databases">
        <authorList>
            <person name="Bowman J."/>
            <person name="Ferriera S."/>
            <person name="Johnson J."/>
            <person name="Kravitz S."/>
            <person name="Halpern A."/>
            <person name="Remington K."/>
            <person name="Beeson K."/>
            <person name="Tran B."/>
            <person name="Rogers Y.-H."/>
            <person name="Friedman R."/>
            <person name="Venter J.C."/>
        </authorList>
    </citation>
    <scope>NUCLEOTIDE SEQUENCE [LARGE SCALE GENOMIC DNA]</scope>
    <source>
        <strain evidence="2">ATCC 700755</strain>
    </source>
</reference>
<organism evidence="2 3">
    <name type="scientific">Psychroflexus torquis (strain ATCC 700755 / CIP 106069 / ACAM 623)</name>
    <dbReference type="NCBI Taxonomy" id="313595"/>
    <lineage>
        <taxon>Bacteria</taxon>
        <taxon>Pseudomonadati</taxon>
        <taxon>Bacteroidota</taxon>
        <taxon>Flavobacteriia</taxon>
        <taxon>Flavobacteriales</taxon>
        <taxon>Flavobacteriaceae</taxon>
        <taxon>Psychroflexus</taxon>
    </lineage>
</organism>
<dbReference type="KEGG" id="ptq:P700755_003945"/>
<dbReference type="HOGENOM" id="CLU_1069081_0_0_10"/>
<gene>
    <name evidence="2" type="ordered locus">P700755_003945</name>
</gene>
<reference evidence="2" key="2">
    <citation type="submission" date="2012-09" db="EMBL/GenBank/DDBJ databases">
        <title>The complete sequence of Psychroflexus torquis an extreme psychrophile from sea-ice that is stimulated by light.</title>
        <authorList>
            <person name="Feng S."/>
            <person name="Powell S.M."/>
            <person name="Bowman J.P."/>
        </authorList>
    </citation>
    <scope>NUCLEOTIDE SEQUENCE [LARGE SCALE GENOMIC DNA]</scope>
    <source>
        <strain evidence="2">ATCC 700755</strain>
    </source>
</reference>
<keyword evidence="3" id="KW-1185">Reference proteome</keyword>
<dbReference type="EMBL" id="CP003879">
    <property type="protein sequence ID" value="AFU70516.1"/>
    <property type="molecule type" value="Genomic_DNA"/>
</dbReference>
<protein>
    <recommendedName>
        <fullName evidence="1">DUF7829 domain-containing protein</fullName>
    </recommendedName>
</protein>
<dbReference type="STRING" id="313595.P700755_003945"/>
<name>K4INC5_PSYTT</name>
<dbReference type="InterPro" id="IPR057151">
    <property type="entry name" value="DUF7829"/>
</dbReference>
<dbReference type="Proteomes" id="UP000008514">
    <property type="component" value="Chromosome"/>
</dbReference>